<dbReference type="InterPro" id="IPR050832">
    <property type="entry name" value="Bact_Acetyltransf"/>
</dbReference>
<proteinExistence type="predicted"/>
<dbReference type="AlphaFoldDB" id="A0A1M4US55"/>
<evidence type="ECO:0000259" key="3">
    <source>
        <dbReference type="PROSITE" id="PS51186"/>
    </source>
</evidence>
<evidence type="ECO:0000313" key="5">
    <source>
        <dbReference type="Proteomes" id="UP000184368"/>
    </source>
</evidence>
<keyword evidence="1 4" id="KW-0808">Transferase</keyword>
<dbReference type="Gene3D" id="3.40.630.30">
    <property type="match status" value="1"/>
</dbReference>
<evidence type="ECO:0000313" key="4">
    <source>
        <dbReference type="EMBL" id="SHE59519.1"/>
    </source>
</evidence>
<dbReference type="OrthoDB" id="7356080at2"/>
<keyword evidence="2" id="KW-0012">Acyltransferase</keyword>
<dbReference type="SUPFAM" id="SSF55729">
    <property type="entry name" value="Acyl-CoA N-acyltransferases (Nat)"/>
    <property type="match status" value="1"/>
</dbReference>
<dbReference type="GO" id="GO:0016747">
    <property type="term" value="F:acyltransferase activity, transferring groups other than amino-acyl groups"/>
    <property type="evidence" value="ECO:0007669"/>
    <property type="project" value="InterPro"/>
</dbReference>
<dbReference type="InterPro" id="IPR000182">
    <property type="entry name" value="GNAT_dom"/>
</dbReference>
<dbReference type="EMBL" id="FQUO01000002">
    <property type="protein sequence ID" value="SHE59519.1"/>
    <property type="molecule type" value="Genomic_DNA"/>
</dbReference>
<organism evidence="4 5">
    <name type="scientific">Cnuella takakiae</name>
    <dbReference type="NCBI Taxonomy" id="1302690"/>
    <lineage>
        <taxon>Bacteria</taxon>
        <taxon>Pseudomonadati</taxon>
        <taxon>Bacteroidota</taxon>
        <taxon>Chitinophagia</taxon>
        <taxon>Chitinophagales</taxon>
        <taxon>Chitinophagaceae</taxon>
        <taxon>Cnuella</taxon>
    </lineage>
</organism>
<dbReference type="Pfam" id="PF00583">
    <property type="entry name" value="Acetyltransf_1"/>
    <property type="match status" value="1"/>
</dbReference>
<dbReference type="PROSITE" id="PS51186">
    <property type="entry name" value="GNAT"/>
    <property type="match status" value="1"/>
</dbReference>
<dbReference type="CDD" id="cd04301">
    <property type="entry name" value="NAT_SF"/>
    <property type="match status" value="1"/>
</dbReference>
<dbReference type="Proteomes" id="UP000184368">
    <property type="component" value="Unassembled WGS sequence"/>
</dbReference>
<accession>A0A1M4US55</accession>
<evidence type="ECO:0000256" key="2">
    <source>
        <dbReference type="ARBA" id="ARBA00023315"/>
    </source>
</evidence>
<evidence type="ECO:0000256" key="1">
    <source>
        <dbReference type="ARBA" id="ARBA00022679"/>
    </source>
</evidence>
<protein>
    <submittedName>
        <fullName evidence="4">Acetyltransferase (GNAT) family protein</fullName>
    </submittedName>
</protein>
<gene>
    <name evidence="4" type="ORF">SAMN05444008_10237</name>
</gene>
<sequence length="155" mass="17697">MIIREATTGDIKQIQIIRHAVRENRLSDPKRVTDDDCNTYINKRGKGWVCELGGKVSGFAIVDLVANNVWALFVHPDLEKQGAGRLLHDTMLDWYFSQTAKDIWLSTAPKTRAEIFYRKSGWAEKGVHGSGEIKFEMTVKDWKNYKKGSVKTKPE</sequence>
<reference evidence="4 5" key="1">
    <citation type="submission" date="2016-11" db="EMBL/GenBank/DDBJ databases">
        <authorList>
            <person name="Jaros S."/>
            <person name="Januszkiewicz K."/>
            <person name="Wedrychowicz H."/>
        </authorList>
    </citation>
    <scope>NUCLEOTIDE SEQUENCE [LARGE SCALE GENOMIC DNA]</scope>
    <source>
        <strain evidence="4 5">DSM 26897</strain>
    </source>
</reference>
<name>A0A1M4US55_9BACT</name>
<dbReference type="STRING" id="1302690.BUE76_13510"/>
<keyword evidence="5" id="KW-1185">Reference proteome</keyword>
<dbReference type="PANTHER" id="PTHR43877:SF1">
    <property type="entry name" value="ACETYLTRANSFERASE"/>
    <property type="match status" value="1"/>
</dbReference>
<feature type="domain" description="N-acetyltransferase" evidence="3">
    <location>
        <begin position="1"/>
        <end position="142"/>
    </location>
</feature>
<dbReference type="RefSeq" id="WP_073039585.1">
    <property type="nucleotide sequence ID" value="NZ_FQUO01000002.1"/>
</dbReference>
<dbReference type="InterPro" id="IPR016181">
    <property type="entry name" value="Acyl_CoA_acyltransferase"/>
</dbReference>
<dbReference type="PANTHER" id="PTHR43877">
    <property type="entry name" value="AMINOALKYLPHOSPHONATE N-ACETYLTRANSFERASE-RELATED-RELATED"/>
    <property type="match status" value="1"/>
</dbReference>